<dbReference type="EMBL" id="RIBS01000003">
    <property type="protein sequence ID" value="RNF84405.1"/>
    <property type="molecule type" value="Genomic_DNA"/>
</dbReference>
<gene>
    <name evidence="1" type="ORF">EER27_08485</name>
</gene>
<evidence type="ECO:0000313" key="2">
    <source>
        <dbReference type="Proteomes" id="UP000267049"/>
    </source>
</evidence>
<reference evidence="1 2" key="1">
    <citation type="submission" date="2018-11" db="EMBL/GenBank/DDBJ databases">
        <title>Lysobacter cryohumiis sp. nov., isolated from soil in the Tianshan Mountains, Xinjiang, China.</title>
        <authorList>
            <person name="Luo Y."/>
            <person name="Sheng H."/>
        </authorList>
    </citation>
    <scope>NUCLEOTIDE SEQUENCE [LARGE SCALE GENOMIC DNA]</scope>
    <source>
        <strain evidence="1 2">ZS60</strain>
    </source>
</reference>
<comment type="caution">
    <text evidence="1">The sequence shown here is derived from an EMBL/GenBank/DDBJ whole genome shotgun (WGS) entry which is preliminary data.</text>
</comment>
<evidence type="ECO:0000313" key="1">
    <source>
        <dbReference type="EMBL" id="RNF84405.1"/>
    </source>
</evidence>
<dbReference type="AlphaFoldDB" id="A0A3M8SUM8"/>
<name>A0A3M8SUM8_9GAMM</name>
<accession>A0A3M8SUM8</accession>
<keyword evidence="2" id="KW-1185">Reference proteome</keyword>
<dbReference type="Proteomes" id="UP000267049">
    <property type="component" value="Unassembled WGS sequence"/>
</dbReference>
<sequence>MDVAALRKAVPELGEGKPAEPGGCHYLPLGSASGDQPQVSFMVEGDKFVRIDVDSAAVVAPGGGKIGMDTKQIEALYAGRVEKLLNKYVPAARDLRIKDADGGTGVLLFQADEKGSVHAWHVGIPPQVDYVEGCS</sequence>
<protein>
    <recommendedName>
        <fullName evidence="3">Lectin</fullName>
    </recommendedName>
</protein>
<organism evidence="1 2">
    <name type="scientific">Montanilutibacter psychrotolerans</name>
    <dbReference type="NCBI Taxonomy" id="1327343"/>
    <lineage>
        <taxon>Bacteria</taxon>
        <taxon>Pseudomonadati</taxon>
        <taxon>Pseudomonadota</taxon>
        <taxon>Gammaproteobacteria</taxon>
        <taxon>Lysobacterales</taxon>
        <taxon>Lysobacteraceae</taxon>
        <taxon>Montanilutibacter</taxon>
    </lineage>
</organism>
<evidence type="ECO:0008006" key="3">
    <source>
        <dbReference type="Google" id="ProtNLM"/>
    </source>
</evidence>
<proteinExistence type="predicted"/>